<dbReference type="Proteomes" id="UP001151234">
    <property type="component" value="Unassembled WGS sequence"/>
</dbReference>
<evidence type="ECO:0000313" key="4">
    <source>
        <dbReference type="EMBL" id="MDA5397494.1"/>
    </source>
</evidence>
<feature type="domain" description="FAD dependent oxidoreductase" evidence="3">
    <location>
        <begin position="15"/>
        <end position="359"/>
    </location>
</feature>
<feature type="transmembrane region" description="Helical" evidence="2">
    <location>
        <begin position="12"/>
        <end position="34"/>
    </location>
</feature>
<dbReference type="PANTHER" id="PTHR13847:SF287">
    <property type="entry name" value="FAD-DEPENDENT OXIDOREDUCTASE DOMAIN-CONTAINING PROTEIN 1"/>
    <property type="match status" value="1"/>
</dbReference>
<organism evidence="4 5">
    <name type="scientific">Hoeflea prorocentri</name>
    <dbReference type="NCBI Taxonomy" id="1922333"/>
    <lineage>
        <taxon>Bacteria</taxon>
        <taxon>Pseudomonadati</taxon>
        <taxon>Pseudomonadota</taxon>
        <taxon>Alphaproteobacteria</taxon>
        <taxon>Hyphomicrobiales</taxon>
        <taxon>Rhizobiaceae</taxon>
        <taxon>Hoeflea</taxon>
    </lineage>
</organism>
<dbReference type="SUPFAM" id="SSF51905">
    <property type="entry name" value="FAD/NAD(P)-binding domain"/>
    <property type="match status" value="1"/>
</dbReference>
<proteinExistence type="predicted"/>
<dbReference type="PANTHER" id="PTHR13847">
    <property type="entry name" value="SARCOSINE DEHYDROGENASE-RELATED"/>
    <property type="match status" value="1"/>
</dbReference>
<dbReference type="AlphaFoldDB" id="A0A9X3ZG08"/>
<dbReference type="RefSeq" id="WP_267988955.1">
    <property type="nucleotide sequence ID" value="NZ_JAPJZI010000001.1"/>
</dbReference>
<evidence type="ECO:0000259" key="3">
    <source>
        <dbReference type="Pfam" id="PF01266"/>
    </source>
</evidence>
<evidence type="ECO:0000256" key="2">
    <source>
        <dbReference type="SAM" id="Phobius"/>
    </source>
</evidence>
<dbReference type="Gene3D" id="3.50.50.60">
    <property type="entry name" value="FAD/NAD(P)-binding domain"/>
    <property type="match status" value="1"/>
</dbReference>
<keyword evidence="2" id="KW-0472">Membrane</keyword>
<dbReference type="Gene3D" id="3.30.9.10">
    <property type="entry name" value="D-Amino Acid Oxidase, subunit A, domain 2"/>
    <property type="match status" value="1"/>
</dbReference>
<name>A0A9X3ZG08_9HYPH</name>
<dbReference type="EMBL" id="JAPJZI010000001">
    <property type="protein sequence ID" value="MDA5397494.1"/>
    <property type="molecule type" value="Genomic_DNA"/>
</dbReference>
<dbReference type="GO" id="GO:0005737">
    <property type="term" value="C:cytoplasm"/>
    <property type="evidence" value="ECO:0007669"/>
    <property type="project" value="TreeGrafter"/>
</dbReference>
<keyword evidence="2" id="KW-1133">Transmembrane helix</keyword>
<keyword evidence="5" id="KW-1185">Reference proteome</keyword>
<reference evidence="4" key="1">
    <citation type="submission" date="2022-11" db="EMBL/GenBank/DDBJ databases">
        <title>Draft genome sequence of Hoeflea poritis E7-10 and Hoeflea prorocentri PM5-8, separated from scleractinian coral Porites lutea and marine dinoflagellate.</title>
        <authorList>
            <person name="Zhang G."/>
            <person name="Wei Q."/>
            <person name="Cai L."/>
        </authorList>
    </citation>
    <scope>NUCLEOTIDE SEQUENCE</scope>
    <source>
        <strain evidence="4">PM5-8</strain>
    </source>
</reference>
<dbReference type="GO" id="GO:0016491">
    <property type="term" value="F:oxidoreductase activity"/>
    <property type="evidence" value="ECO:0007669"/>
    <property type="project" value="UniProtKB-KW"/>
</dbReference>
<keyword evidence="2" id="KW-0812">Transmembrane</keyword>
<comment type="caution">
    <text evidence="4">The sequence shown here is derived from an EMBL/GenBank/DDBJ whole genome shotgun (WGS) entry which is preliminary data.</text>
</comment>
<evidence type="ECO:0000313" key="5">
    <source>
        <dbReference type="Proteomes" id="UP001151234"/>
    </source>
</evidence>
<keyword evidence="1" id="KW-0560">Oxidoreductase</keyword>
<protein>
    <submittedName>
        <fullName evidence="4">FAD-binding oxidoreductase</fullName>
    </submittedName>
</protein>
<evidence type="ECO:0000256" key="1">
    <source>
        <dbReference type="ARBA" id="ARBA00023002"/>
    </source>
</evidence>
<dbReference type="InterPro" id="IPR036188">
    <property type="entry name" value="FAD/NAD-bd_sf"/>
</dbReference>
<dbReference type="InterPro" id="IPR006076">
    <property type="entry name" value="FAD-dep_OxRdtase"/>
</dbReference>
<gene>
    <name evidence="4" type="ORF">OQ273_02810</name>
</gene>
<dbReference type="Pfam" id="PF01266">
    <property type="entry name" value="DAO"/>
    <property type="match status" value="1"/>
</dbReference>
<accession>A0A9X3ZG08</accession>
<sequence length="393" mass="41089">MNANNIRDFNVVSADVIIVGSGLVGVLIAINIALEGRRVLVCDRSELFSQASALNAGGVRRIGRSKEEMPLAMAAHDLWRKTSGTPLAGAFNAVGHLILAETDDEAETLHVHLKNARDAGMGRVELMSAAQISNRVPGLHTNGLTLGLFTPDDGYAEPDGVGQSVIQAAIETGVGFSAQTNVTGLASINGGFELETDRGKLRCAKIVNAAGYGGSAIAGLAGDDFRVETRAPIALETAAADVALGPVVQTVGRRLTLKQVRDGRFLIGGGHRGVPYPDEGRAESISDEEEQNLATARSLLGALDGVEVTKSWAGLEAYSTDGLPIIGRSAKHPDIIHAFAFSGHGFQIAPAVAQVVADLVAEREPRTDISGLAAERFSTQDAAADIMLEEGDQ</sequence>